<dbReference type="Proteomes" id="UP000077202">
    <property type="component" value="Unassembled WGS sequence"/>
</dbReference>
<comment type="caution">
    <text evidence="2">The sequence shown here is derived from an EMBL/GenBank/DDBJ whole genome shotgun (WGS) entry which is preliminary data.</text>
</comment>
<dbReference type="SUPFAM" id="SSF56112">
    <property type="entry name" value="Protein kinase-like (PK-like)"/>
    <property type="match status" value="1"/>
</dbReference>
<protein>
    <recommendedName>
        <fullName evidence="4">Protein kinase domain-containing protein</fullName>
    </recommendedName>
</protein>
<dbReference type="AlphaFoldDB" id="A0A176VKC7"/>
<sequence length="240" mass="26601">MLHKFSGLDNLTLLLPMHIRAFWLQDILSFLSTPAFGSTAKLTNLLRKKREARGPSENAKIEAEISNRTRNHRSGQMQEMESHHEVVKETRDRAASRGSMGASPRFGRSWSTPNSGLCIRGIPRSGWLNDPLTSHLSALIPTASAEAIGLMSAMCSWDPNKRPTAAQALQHPFFQEKSYSEKEISERSSEEKPFLDDLNAMPAAEKYNLRATALPKANGSKLAPEVSPSLHLASNVRQAR</sequence>
<feature type="compositionally biased region" description="Basic and acidic residues" evidence="1">
    <location>
        <begin position="178"/>
        <end position="195"/>
    </location>
</feature>
<reference evidence="2" key="1">
    <citation type="submission" date="2016-03" db="EMBL/GenBank/DDBJ databases">
        <title>Mechanisms controlling the formation of the plant cell surface in tip-growing cells are functionally conserved among land plants.</title>
        <authorList>
            <person name="Honkanen S."/>
            <person name="Jones V.A."/>
            <person name="Morieri G."/>
            <person name="Champion C."/>
            <person name="Hetherington A.J."/>
            <person name="Kelly S."/>
            <person name="Saint-Marcoux D."/>
            <person name="Proust H."/>
            <person name="Prescott H."/>
            <person name="Dolan L."/>
        </authorList>
    </citation>
    <scope>NUCLEOTIDE SEQUENCE [LARGE SCALE GENOMIC DNA]</scope>
    <source>
        <tissue evidence="2">Whole gametophyte</tissue>
    </source>
</reference>
<accession>A0A176VKC7</accession>
<keyword evidence="3" id="KW-1185">Reference proteome</keyword>
<feature type="region of interest" description="Disordered" evidence="1">
    <location>
        <begin position="170"/>
        <end position="197"/>
    </location>
</feature>
<evidence type="ECO:0000313" key="2">
    <source>
        <dbReference type="EMBL" id="OAE20853.1"/>
    </source>
</evidence>
<proteinExistence type="predicted"/>
<gene>
    <name evidence="2" type="ORF">AXG93_4496s1000</name>
</gene>
<organism evidence="2 3">
    <name type="scientific">Marchantia polymorpha subsp. ruderalis</name>
    <dbReference type="NCBI Taxonomy" id="1480154"/>
    <lineage>
        <taxon>Eukaryota</taxon>
        <taxon>Viridiplantae</taxon>
        <taxon>Streptophyta</taxon>
        <taxon>Embryophyta</taxon>
        <taxon>Marchantiophyta</taxon>
        <taxon>Marchantiopsida</taxon>
        <taxon>Marchantiidae</taxon>
        <taxon>Marchantiales</taxon>
        <taxon>Marchantiaceae</taxon>
        <taxon>Marchantia</taxon>
    </lineage>
</organism>
<name>A0A176VKC7_MARPO</name>
<evidence type="ECO:0000256" key="1">
    <source>
        <dbReference type="SAM" id="MobiDB-lite"/>
    </source>
</evidence>
<dbReference type="EMBL" id="LVLJ01003568">
    <property type="protein sequence ID" value="OAE20853.1"/>
    <property type="molecule type" value="Genomic_DNA"/>
</dbReference>
<dbReference type="Gene3D" id="1.10.510.10">
    <property type="entry name" value="Transferase(Phosphotransferase) domain 1"/>
    <property type="match status" value="1"/>
</dbReference>
<evidence type="ECO:0000313" key="3">
    <source>
        <dbReference type="Proteomes" id="UP000077202"/>
    </source>
</evidence>
<evidence type="ECO:0008006" key="4">
    <source>
        <dbReference type="Google" id="ProtNLM"/>
    </source>
</evidence>
<feature type="region of interest" description="Disordered" evidence="1">
    <location>
        <begin position="217"/>
        <end position="240"/>
    </location>
</feature>
<dbReference type="InterPro" id="IPR011009">
    <property type="entry name" value="Kinase-like_dom_sf"/>
</dbReference>